<keyword evidence="2" id="KW-0808">Transferase</keyword>
<dbReference type="PANTHER" id="PTHR23257:SF958">
    <property type="entry name" value="SERINE_THREONINE-PROTEIN KINASE WNK4"/>
    <property type="match status" value="1"/>
</dbReference>
<dbReference type="InterPro" id="IPR001245">
    <property type="entry name" value="Ser-Thr/Tyr_kinase_cat_dom"/>
</dbReference>
<dbReference type="GO" id="GO:0005737">
    <property type="term" value="C:cytoplasm"/>
    <property type="evidence" value="ECO:0007669"/>
    <property type="project" value="TreeGrafter"/>
</dbReference>
<keyword evidence="3" id="KW-1185">Reference proteome</keyword>
<proteinExistence type="predicted"/>
<dbReference type="EMBL" id="KQ086495">
    <property type="protein sequence ID" value="KLO04581.1"/>
    <property type="molecule type" value="Genomic_DNA"/>
</dbReference>
<dbReference type="GO" id="GO:0007165">
    <property type="term" value="P:signal transduction"/>
    <property type="evidence" value="ECO:0007669"/>
    <property type="project" value="TreeGrafter"/>
</dbReference>
<dbReference type="PROSITE" id="PS00108">
    <property type="entry name" value="PROTEIN_KINASE_ST"/>
    <property type="match status" value="1"/>
</dbReference>
<dbReference type="SUPFAM" id="SSF56112">
    <property type="entry name" value="Protein kinase-like (PK-like)"/>
    <property type="match status" value="1"/>
</dbReference>
<sequence>IAKDLYAISGLSHPNLLPFVGYLLVDGFPAIVTPWIDGGNLRDRIKNGALSRSEEMTARGIVDGLSYLHSKSIMHCDLKSANVFLSSSDSPLLADFGLSRFVESDETILFTHADDSLGGPRWSAPELFECSQFTVRTDVWAFGMLLYV</sequence>
<evidence type="ECO:0000259" key="1">
    <source>
        <dbReference type="PROSITE" id="PS50011"/>
    </source>
</evidence>
<dbReference type="PROSITE" id="PS50011">
    <property type="entry name" value="PROTEIN_KINASE_DOM"/>
    <property type="match status" value="1"/>
</dbReference>
<feature type="non-terminal residue" evidence="2">
    <location>
        <position position="148"/>
    </location>
</feature>
<dbReference type="Gene3D" id="1.10.510.10">
    <property type="entry name" value="Transferase(Phosphotransferase) domain 1"/>
    <property type="match status" value="1"/>
</dbReference>
<dbReference type="Proteomes" id="UP000053477">
    <property type="component" value="Unassembled WGS sequence"/>
</dbReference>
<feature type="non-terminal residue" evidence="2">
    <location>
        <position position="1"/>
    </location>
</feature>
<dbReference type="SMART" id="SM00220">
    <property type="entry name" value="S_TKc"/>
    <property type="match status" value="1"/>
</dbReference>
<dbReference type="InterPro" id="IPR011009">
    <property type="entry name" value="Kinase-like_dom_sf"/>
</dbReference>
<dbReference type="InterPro" id="IPR000719">
    <property type="entry name" value="Prot_kinase_dom"/>
</dbReference>
<dbReference type="InterPro" id="IPR008271">
    <property type="entry name" value="Ser/Thr_kinase_AS"/>
</dbReference>
<protein>
    <submittedName>
        <fullName evidence="2">Kinase-like protein</fullName>
    </submittedName>
</protein>
<dbReference type="GO" id="GO:0004672">
    <property type="term" value="F:protein kinase activity"/>
    <property type="evidence" value="ECO:0007669"/>
    <property type="project" value="InterPro"/>
</dbReference>
<name>A0A0H2RIB0_9AGAM</name>
<gene>
    <name evidence="2" type="ORF">SCHPADRAFT_806521</name>
</gene>
<keyword evidence="2" id="KW-0418">Kinase</keyword>
<dbReference type="PANTHER" id="PTHR23257">
    <property type="entry name" value="SERINE-THREONINE PROTEIN KINASE"/>
    <property type="match status" value="1"/>
</dbReference>
<evidence type="ECO:0000313" key="2">
    <source>
        <dbReference type="EMBL" id="KLO04581.1"/>
    </source>
</evidence>
<accession>A0A0H2RIB0</accession>
<dbReference type="OrthoDB" id="2995856at2759"/>
<dbReference type="AlphaFoldDB" id="A0A0H2RIB0"/>
<dbReference type="GO" id="GO:0005524">
    <property type="term" value="F:ATP binding"/>
    <property type="evidence" value="ECO:0007669"/>
    <property type="project" value="InterPro"/>
</dbReference>
<feature type="domain" description="Protein kinase" evidence="1">
    <location>
        <begin position="1"/>
        <end position="148"/>
    </location>
</feature>
<reference evidence="2 3" key="1">
    <citation type="submission" date="2015-04" db="EMBL/GenBank/DDBJ databases">
        <title>Complete genome sequence of Schizopora paradoxa KUC8140, a cosmopolitan wood degrader in East Asia.</title>
        <authorList>
            <consortium name="DOE Joint Genome Institute"/>
            <person name="Min B."/>
            <person name="Park H."/>
            <person name="Jang Y."/>
            <person name="Kim J.-J."/>
            <person name="Kim K.H."/>
            <person name="Pangilinan J."/>
            <person name="Lipzen A."/>
            <person name="Riley R."/>
            <person name="Grigoriev I.V."/>
            <person name="Spatafora J.W."/>
            <person name="Choi I.-G."/>
        </authorList>
    </citation>
    <scope>NUCLEOTIDE SEQUENCE [LARGE SCALE GENOMIC DNA]</scope>
    <source>
        <strain evidence="2 3">KUC8140</strain>
    </source>
</reference>
<organism evidence="2 3">
    <name type="scientific">Schizopora paradoxa</name>
    <dbReference type="NCBI Taxonomy" id="27342"/>
    <lineage>
        <taxon>Eukaryota</taxon>
        <taxon>Fungi</taxon>
        <taxon>Dikarya</taxon>
        <taxon>Basidiomycota</taxon>
        <taxon>Agaricomycotina</taxon>
        <taxon>Agaricomycetes</taxon>
        <taxon>Hymenochaetales</taxon>
        <taxon>Schizoporaceae</taxon>
        <taxon>Schizopora</taxon>
    </lineage>
</organism>
<evidence type="ECO:0000313" key="3">
    <source>
        <dbReference type="Proteomes" id="UP000053477"/>
    </source>
</evidence>
<dbReference type="InterPro" id="IPR050167">
    <property type="entry name" value="Ser_Thr_protein_kinase"/>
</dbReference>
<dbReference type="Pfam" id="PF07714">
    <property type="entry name" value="PK_Tyr_Ser-Thr"/>
    <property type="match status" value="1"/>
</dbReference>
<dbReference type="InParanoid" id="A0A0H2RIB0"/>